<dbReference type="Gene3D" id="3.40.250.10">
    <property type="entry name" value="Rhodanese-like domain"/>
    <property type="match status" value="1"/>
</dbReference>
<protein>
    <submittedName>
        <fullName evidence="3">Rhodanese-like domain-containing protein</fullName>
    </submittedName>
</protein>
<accession>A0A5C1AJ23</accession>
<dbReference type="SUPFAM" id="SSF52821">
    <property type="entry name" value="Rhodanese/Cell cycle control phosphatase"/>
    <property type="match status" value="1"/>
</dbReference>
<dbReference type="SMART" id="SM00450">
    <property type="entry name" value="RHOD"/>
    <property type="match status" value="1"/>
</dbReference>
<dbReference type="InterPro" id="IPR036873">
    <property type="entry name" value="Rhodanese-like_dom_sf"/>
</dbReference>
<feature type="signal peptide" evidence="1">
    <location>
        <begin position="1"/>
        <end position="21"/>
    </location>
</feature>
<sequence>MSRMLCLTVTWALVVTVPAFPADHTKDKPADVKKAVETDKAVLIDVREEVEWNDGHLKGAKHLPLSDLKKGVPAEKLKELLPKDKVVYVHCGSGVRCLKAADLLKAAGYETQPLKPGYEELVKAGFEKAK</sequence>
<organism evidence="3 4">
    <name type="scientific">Limnoglobus roseus</name>
    <dbReference type="NCBI Taxonomy" id="2598579"/>
    <lineage>
        <taxon>Bacteria</taxon>
        <taxon>Pseudomonadati</taxon>
        <taxon>Planctomycetota</taxon>
        <taxon>Planctomycetia</taxon>
        <taxon>Gemmatales</taxon>
        <taxon>Gemmataceae</taxon>
        <taxon>Limnoglobus</taxon>
    </lineage>
</organism>
<feature type="chain" id="PRO_5022782429" evidence="1">
    <location>
        <begin position="22"/>
        <end position="130"/>
    </location>
</feature>
<proteinExistence type="predicted"/>
<name>A0A5C1AJ23_9BACT</name>
<dbReference type="EMBL" id="CP042425">
    <property type="protein sequence ID" value="QEL18860.1"/>
    <property type="molecule type" value="Genomic_DNA"/>
</dbReference>
<dbReference type="PANTHER" id="PTHR43031">
    <property type="entry name" value="FAD-DEPENDENT OXIDOREDUCTASE"/>
    <property type="match status" value="1"/>
</dbReference>
<dbReference type="Proteomes" id="UP000324974">
    <property type="component" value="Chromosome"/>
</dbReference>
<feature type="domain" description="Rhodanese" evidence="2">
    <location>
        <begin position="37"/>
        <end position="130"/>
    </location>
</feature>
<dbReference type="CDD" id="cd00158">
    <property type="entry name" value="RHOD"/>
    <property type="match status" value="1"/>
</dbReference>
<dbReference type="Pfam" id="PF00581">
    <property type="entry name" value="Rhodanese"/>
    <property type="match status" value="1"/>
</dbReference>
<evidence type="ECO:0000313" key="4">
    <source>
        <dbReference type="Proteomes" id="UP000324974"/>
    </source>
</evidence>
<evidence type="ECO:0000256" key="1">
    <source>
        <dbReference type="SAM" id="SignalP"/>
    </source>
</evidence>
<reference evidence="4" key="1">
    <citation type="submission" date="2019-08" db="EMBL/GenBank/DDBJ databases">
        <title>Limnoglobus roseus gen. nov., sp. nov., a novel freshwater planctomycete with a giant genome from the family Gemmataceae.</title>
        <authorList>
            <person name="Kulichevskaya I.S."/>
            <person name="Naumoff D.G."/>
            <person name="Miroshnikov K."/>
            <person name="Ivanova A."/>
            <person name="Philippov D.A."/>
            <person name="Hakobyan A."/>
            <person name="Rijpstra I.C."/>
            <person name="Sinninghe Damste J.S."/>
            <person name="Liesack W."/>
            <person name="Dedysh S.N."/>
        </authorList>
    </citation>
    <scope>NUCLEOTIDE SEQUENCE [LARGE SCALE GENOMIC DNA]</scope>
    <source>
        <strain evidence="4">PX52</strain>
    </source>
</reference>
<dbReference type="InterPro" id="IPR001763">
    <property type="entry name" value="Rhodanese-like_dom"/>
</dbReference>
<dbReference type="KEGG" id="lrs:PX52LOC_05902"/>
<dbReference type="AlphaFoldDB" id="A0A5C1AJ23"/>
<evidence type="ECO:0000313" key="3">
    <source>
        <dbReference type="EMBL" id="QEL18860.1"/>
    </source>
</evidence>
<dbReference type="InterPro" id="IPR050229">
    <property type="entry name" value="GlpE_sulfurtransferase"/>
</dbReference>
<keyword evidence="4" id="KW-1185">Reference proteome</keyword>
<gene>
    <name evidence="3" type="ORF">PX52LOC_05902</name>
</gene>
<evidence type="ECO:0000259" key="2">
    <source>
        <dbReference type="PROSITE" id="PS50206"/>
    </source>
</evidence>
<keyword evidence="1" id="KW-0732">Signal</keyword>
<dbReference type="PROSITE" id="PS50206">
    <property type="entry name" value="RHODANESE_3"/>
    <property type="match status" value="1"/>
</dbReference>
<dbReference type="PANTHER" id="PTHR43031:SF18">
    <property type="entry name" value="RHODANESE-RELATED SULFURTRANSFERASES"/>
    <property type="match status" value="1"/>
</dbReference>